<organism evidence="1 2">
    <name type="scientific">Nepenthes gracilis</name>
    <name type="common">Slender pitcher plant</name>
    <dbReference type="NCBI Taxonomy" id="150966"/>
    <lineage>
        <taxon>Eukaryota</taxon>
        <taxon>Viridiplantae</taxon>
        <taxon>Streptophyta</taxon>
        <taxon>Embryophyta</taxon>
        <taxon>Tracheophyta</taxon>
        <taxon>Spermatophyta</taxon>
        <taxon>Magnoliopsida</taxon>
        <taxon>eudicotyledons</taxon>
        <taxon>Gunneridae</taxon>
        <taxon>Pentapetalae</taxon>
        <taxon>Caryophyllales</taxon>
        <taxon>Nepenthaceae</taxon>
        <taxon>Nepenthes</taxon>
    </lineage>
</organism>
<dbReference type="Proteomes" id="UP001279734">
    <property type="component" value="Unassembled WGS sequence"/>
</dbReference>
<keyword evidence="2" id="KW-1185">Reference proteome</keyword>
<dbReference type="EMBL" id="BSYO01000002">
    <property type="protein sequence ID" value="GMH01005.1"/>
    <property type="molecule type" value="Genomic_DNA"/>
</dbReference>
<reference evidence="1" key="1">
    <citation type="submission" date="2023-05" db="EMBL/GenBank/DDBJ databases">
        <title>Nepenthes gracilis genome sequencing.</title>
        <authorList>
            <person name="Fukushima K."/>
        </authorList>
    </citation>
    <scope>NUCLEOTIDE SEQUENCE</scope>
    <source>
        <strain evidence="1">SING2019-196</strain>
    </source>
</reference>
<accession>A0AAD3P4C8</accession>
<evidence type="ECO:0000313" key="1">
    <source>
        <dbReference type="EMBL" id="GMH01005.1"/>
    </source>
</evidence>
<proteinExistence type="predicted"/>
<comment type="caution">
    <text evidence="1">The sequence shown here is derived from an EMBL/GenBank/DDBJ whole genome shotgun (WGS) entry which is preliminary data.</text>
</comment>
<protein>
    <submittedName>
        <fullName evidence="1">Uncharacterized protein</fullName>
    </submittedName>
</protein>
<dbReference type="AlphaFoldDB" id="A0AAD3P4C8"/>
<name>A0AAD3P4C8_NEPGR</name>
<evidence type="ECO:0000313" key="2">
    <source>
        <dbReference type="Proteomes" id="UP001279734"/>
    </source>
</evidence>
<gene>
    <name evidence="1" type="ORF">Nepgr_002844</name>
</gene>
<sequence>MRPRAEYHLRRGWCSWEGIFIPRHVFLWRYRPLRKIEVPPRCGQCGAHTYPVMLVFKGTLSYKGGLLAHYCSVQLAGSFTWVDFSFAGLPLAGNPLWWRTMFERLRFSIISVGTWDGTLSRSPRGFSTAKEDFAEKAIQLERKEFRSYAWLESSSPRFLRTRSG</sequence>